<evidence type="ECO:0000256" key="2">
    <source>
        <dbReference type="ARBA" id="ARBA00022763"/>
    </source>
</evidence>
<protein>
    <recommendedName>
        <fullName evidence="4">HORMA domain-containing protein</fullName>
    </recommendedName>
</protein>
<evidence type="ECO:0000313" key="5">
    <source>
        <dbReference type="EMBL" id="KAG0581637.1"/>
    </source>
</evidence>
<keyword evidence="3" id="KW-0539">Nucleus</keyword>
<dbReference type="Gene3D" id="3.30.900.10">
    <property type="entry name" value="HORMA domain"/>
    <property type="match status" value="1"/>
</dbReference>
<dbReference type="InterPro" id="IPR036570">
    <property type="entry name" value="HORMA_dom_sf"/>
</dbReference>
<reference evidence="5" key="1">
    <citation type="submission" date="2020-06" db="EMBL/GenBank/DDBJ databases">
        <title>WGS assembly of Ceratodon purpureus strain R40.</title>
        <authorList>
            <person name="Carey S.B."/>
            <person name="Jenkins J."/>
            <person name="Shu S."/>
            <person name="Lovell J.T."/>
            <person name="Sreedasyam A."/>
            <person name="Maumus F."/>
            <person name="Tiley G.P."/>
            <person name="Fernandez-Pozo N."/>
            <person name="Barry K."/>
            <person name="Chen C."/>
            <person name="Wang M."/>
            <person name="Lipzen A."/>
            <person name="Daum C."/>
            <person name="Saski C.A."/>
            <person name="Payton A.C."/>
            <person name="Mcbreen J.C."/>
            <person name="Conrad R.E."/>
            <person name="Kollar L.M."/>
            <person name="Olsson S."/>
            <person name="Huttunen S."/>
            <person name="Landis J.B."/>
            <person name="Wickett N.J."/>
            <person name="Johnson M.G."/>
            <person name="Rensing S.A."/>
            <person name="Grimwood J."/>
            <person name="Schmutz J."/>
            <person name="Mcdaniel S.F."/>
        </authorList>
    </citation>
    <scope>NUCLEOTIDE SEQUENCE</scope>
    <source>
        <strain evidence="5">R40</strain>
    </source>
</reference>
<dbReference type="Proteomes" id="UP000822688">
    <property type="component" value="Chromosome 4"/>
</dbReference>
<evidence type="ECO:0000259" key="4">
    <source>
        <dbReference type="PROSITE" id="PS50815"/>
    </source>
</evidence>
<sequence>DVVCVSVAGDVAELVCEFLEVCIHQLLCIRELYPPAIFERRRHFNVPVQWVRHPDLREYIHSAVTNLQPWIQQGAVEKIAVLFADGNQIPVEKFIFKLCLKQVTGAGLPTSHLEFALRGFLLKLCVNDSALSPLPPDCSWELVAYMKSISADTVSKGQFWIPASGNEDPNQSSIIITIKSMRSSCLDMQLYVEHPAEKPQKKMM</sequence>
<evidence type="ECO:0000313" key="6">
    <source>
        <dbReference type="Proteomes" id="UP000822688"/>
    </source>
</evidence>
<evidence type="ECO:0000256" key="1">
    <source>
        <dbReference type="ARBA" id="ARBA00004123"/>
    </source>
</evidence>
<proteinExistence type="predicted"/>
<keyword evidence="6" id="KW-1185">Reference proteome</keyword>
<dbReference type="EMBL" id="CM026424">
    <property type="protein sequence ID" value="KAG0581637.1"/>
    <property type="molecule type" value="Genomic_DNA"/>
</dbReference>
<keyword evidence="2" id="KW-0227">DNA damage</keyword>
<dbReference type="GO" id="GO:0006974">
    <property type="term" value="P:DNA damage response"/>
    <property type="evidence" value="ECO:0007669"/>
    <property type="project" value="UniProtKB-KW"/>
</dbReference>
<comment type="subcellular location">
    <subcellularLocation>
        <location evidence="1">Nucleus</location>
    </subcellularLocation>
</comment>
<dbReference type="InterPro" id="IPR003511">
    <property type="entry name" value="HORMA_dom"/>
</dbReference>
<evidence type="ECO:0000256" key="3">
    <source>
        <dbReference type="ARBA" id="ARBA00023242"/>
    </source>
</evidence>
<dbReference type="GO" id="GO:0005634">
    <property type="term" value="C:nucleus"/>
    <property type="evidence" value="ECO:0007669"/>
    <property type="project" value="UniProtKB-SubCell"/>
</dbReference>
<dbReference type="FunFam" id="3.30.900.10:FF:000003">
    <property type="entry name" value="Mitotic spindle assembly checkpoint protein MAD2B"/>
    <property type="match status" value="1"/>
</dbReference>
<dbReference type="GO" id="GO:0016035">
    <property type="term" value="C:zeta DNA polymerase complex"/>
    <property type="evidence" value="ECO:0007669"/>
    <property type="project" value="TreeGrafter"/>
</dbReference>
<name>A0A8T0IFM4_CERPU</name>
<feature type="domain" description="HORMA" evidence="4">
    <location>
        <begin position="9"/>
        <end position="192"/>
    </location>
</feature>
<feature type="non-terminal residue" evidence="5">
    <location>
        <position position="1"/>
    </location>
</feature>
<dbReference type="InterPro" id="IPR045091">
    <property type="entry name" value="Mad2-like"/>
</dbReference>
<gene>
    <name evidence="5" type="ORF">KC19_4G267700</name>
</gene>
<organism evidence="5 6">
    <name type="scientific">Ceratodon purpureus</name>
    <name type="common">Fire moss</name>
    <name type="synonym">Dicranum purpureum</name>
    <dbReference type="NCBI Taxonomy" id="3225"/>
    <lineage>
        <taxon>Eukaryota</taxon>
        <taxon>Viridiplantae</taxon>
        <taxon>Streptophyta</taxon>
        <taxon>Embryophyta</taxon>
        <taxon>Bryophyta</taxon>
        <taxon>Bryophytina</taxon>
        <taxon>Bryopsida</taxon>
        <taxon>Dicranidae</taxon>
        <taxon>Pseudoditrichales</taxon>
        <taxon>Ditrichaceae</taxon>
        <taxon>Ceratodon</taxon>
    </lineage>
</organism>
<dbReference type="SUPFAM" id="SSF56019">
    <property type="entry name" value="The spindle assembly checkpoint protein mad2"/>
    <property type="match status" value="1"/>
</dbReference>
<dbReference type="AlphaFoldDB" id="A0A8T0IFM4"/>
<accession>A0A8T0IFM4</accession>
<comment type="caution">
    <text evidence="5">The sequence shown here is derived from an EMBL/GenBank/DDBJ whole genome shotgun (WGS) entry which is preliminary data.</text>
</comment>
<dbReference type="PANTHER" id="PTHR11842">
    <property type="entry name" value="MITOTIC SPINDLE ASSEMBLY CHECKPOINT PROTEIN MAD2"/>
    <property type="match status" value="1"/>
</dbReference>
<dbReference type="PROSITE" id="PS50815">
    <property type="entry name" value="HORMA"/>
    <property type="match status" value="1"/>
</dbReference>
<dbReference type="PANTHER" id="PTHR11842:SF10">
    <property type="entry name" value="MITOTIC SPINDLE ASSEMBLY CHECKPOINT PROTEIN MAD2B"/>
    <property type="match status" value="1"/>
</dbReference>